<keyword evidence="1" id="KW-0479">Metal-binding</keyword>
<keyword evidence="5" id="KW-1185">Reference proteome</keyword>
<dbReference type="PANTHER" id="PTHR47331:SF1">
    <property type="entry name" value="GAG-LIKE PROTEIN"/>
    <property type="match status" value="1"/>
</dbReference>
<dbReference type="Gene3D" id="3.30.420.10">
    <property type="entry name" value="Ribonuclease H-like superfamily/Ribonuclease H"/>
    <property type="match status" value="1"/>
</dbReference>
<dbReference type="CDD" id="cd01644">
    <property type="entry name" value="RT_pepA17"/>
    <property type="match status" value="1"/>
</dbReference>
<dbReference type="SMART" id="SM00343">
    <property type="entry name" value="ZnF_C2HC"/>
    <property type="match status" value="2"/>
</dbReference>
<keyword evidence="1" id="KW-0862">Zinc</keyword>
<dbReference type="Gene3D" id="3.10.10.10">
    <property type="entry name" value="HIV Type 1 Reverse Transcriptase, subunit A, domain 1"/>
    <property type="match status" value="1"/>
</dbReference>
<keyword evidence="1" id="KW-0863">Zinc-finger</keyword>
<dbReference type="InterPro" id="IPR005312">
    <property type="entry name" value="DUF1759"/>
</dbReference>
<dbReference type="Gene3D" id="3.30.70.270">
    <property type="match status" value="1"/>
</dbReference>
<dbReference type="InterPro" id="IPR012337">
    <property type="entry name" value="RNaseH-like_sf"/>
</dbReference>
<dbReference type="Pfam" id="PF00078">
    <property type="entry name" value="RVT_1"/>
    <property type="match status" value="1"/>
</dbReference>
<accession>A0ABM5J6P3</accession>
<evidence type="ECO:0000313" key="4">
    <source>
        <dbReference type="EnsemblMetazoa" id="XP_044314486.1"/>
    </source>
</evidence>
<dbReference type="InterPro" id="IPR041588">
    <property type="entry name" value="Integrase_H2C2"/>
</dbReference>
<dbReference type="SUPFAM" id="SSF56672">
    <property type="entry name" value="DNA/RNA polymerases"/>
    <property type="match status" value="1"/>
</dbReference>
<dbReference type="Pfam" id="PF05380">
    <property type="entry name" value="Peptidase_A17"/>
    <property type="match status" value="1"/>
</dbReference>
<dbReference type="PANTHER" id="PTHR47331">
    <property type="entry name" value="PHD-TYPE DOMAIN-CONTAINING PROTEIN"/>
    <property type="match status" value="1"/>
</dbReference>
<reference evidence="4" key="2">
    <citation type="submission" date="2025-05" db="UniProtKB">
        <authorList>
            <consortium name="EnsemblMetazoa"/>
        </authorList>
    </citation>
    <scope>IDENTIFICATION</scope>
</reference>
<evidence type="ECO:0000313" key="5">
    <source>
        <dbReference type="Proteomes" id="UP001652680"/>
    </source>
</evidence>
<dbReference type="InterPro" id="IPR008042">
    <property type="entry name" value="Retrotrans_Pao"/>
</dbReference>
<dbReference type="InterPro" id="IPR001584">
    <property type="entry name" value="Integrase_cat-core"/>
</dbReference>
<dbReference type="EnsemblMetazoa" id="XM_044458551.1">
    <property type="protein sequence ID" value="XP_044314486.1"/>
    <property type="gene ID" value="LOC123037504"/>
</dbReference>
<evidence type="ECO:0000256" key="1">
    <source>
        <dbReference type="PROSITE-ProRule" id="PRU00047"/>
    </source>
</evidence>
<dbReference type="InterPro" id="IPR001878">
    <property type="entry name" value="Znf_CCHC"/>
</dbReference>
<dbReference type="GeneID" id="123037504"/>
<proteinExistence type="predicted"/>
<name>A0ABM5J6P3_DRORH</name>
<evidence type="ECO:0000259" key="3">
    <source>
        <dbReference type="PROSITE" id="PS50994"/>
    </source>
</evidence>
<dbReference type="RefSeq" id="XP_044314486.1">
    <property type="nucleotide sequence ID" value="XM_044458551.1"/>
</dbReference>
<dbReference type="SUPFAM" id="SSF53098">
    <property type="entry name" value="Ribonuclease H-like"/>
    <property type="match status" value="1"/>
</dbReference>
<protein>
    <recommendedName>
        <fullName evidence="6">Endonuclease</fullName>
    </recommendedName>
</protein>
<dbReference type="InterPro" id="IPR000477">
    <property type="entry name" value="RT_dom"/>
</dbReference>
<dbReference type="InterPro" id="IPR043502">
    <property type="entry name" value="DNA/RNA_pol_sf"/>
</dbReference>
<organism evidence="4 5">
    <name type="scientific">Drosophila rhopaloa</name>
    <name type="common">Fruit fly</name>
    <dbReference type="NCBI Taxonomy" id="1041015"/>
    <lineage>
        <taxon>Eukaryota</taxon>
        <taxon>Metazoa</taxon>
        <taxon>Ecdysozoa</taxon>
        <taxon>Arthropoda</taxon>
        <taxon>Hexapoda</taxon>
        <taxon>Insecta</taxon>
        <taxon>Pterygota</taxon>
        <taxon>Neoptera</taxon>
        <taxon>Endopterygota</taxon>
        <taxon>Diptera</taxon>
        <taxon>Brachycera</taxon>
        <taxon>Muscomorpha</taxon>
        <taxon>Ephydroidea</taxon>
        <taxon>Drosophilidae</taxon>
        <taxon>Drosophila</taxon>
        <taxon>Sophophora</taxon>
    </lineage>
</organism>
<dbReference type="Pfam" id="PF03564">
    <property type="entry name" value="DUF1759"/>
    <property type="match status" value="1"/>
</dbReference>
<evidence type="ECO:0008006" key="6">
    <source>
        <dbReference type="Google" id="ProtNLM"/>
    </source>
</evidence>
<dbReference type="PROSITE" id="PS50158">
    <property type="entry name" value="ZF_CCHC"/>
    <property type="match status" value="1"/>
</dbReference>
<reference evidence="5" key="1">
    <citation type="journal article" date="2021" name="Elife">
        <title>Highly contiguous assemblies of 101 drosophilid genomes.</title>
        <authorList>
            <person name="Kim B.Y."/>
            <person name="Wang J.R."/>
            <person name="Miller D.E."/>
            <person name="Barmina O."/>
            <person name="Delaney E."/>
            <person name="Thompson A."/>
            <person name="Comeault A.A."/>
            <person name="Peede D."/>
            <person name="D'Agostino E.R."/>
            <person name="Pelaez J."/>
            <person name="Aguilar J.M."/>
            <person name="Haji D."/>
            <person name="Matsunaga T."/>
            <person name="Armstrong E.E."/>
            <person name="Zych M."/>
            <person name="Ogawa Y."/>
            <person name="Stamenkovic-Radak M."/>
            <person name="Jelic M."/>
            <person name="Veselinovic M.S."/>
            <person name="Tanaskovic M."/>
            <person name="Eric P."/>
            <person name="Gao J.J."/>
            <person name="Katoh T.K."/>
            <person name="Toda M.J."/>
            <person name="Watabe H."/>
            <person name="Watada M."/>
            <person name="Davis J.S."/>
            <person name="Moyle L.C."/>
            <person name="Manoli G."/>
            <person name="Bertolini E."/>
            <person name="Kostal V."/>
            <person name="Hawley R.S."/>
            <person name="Takahashi A."/>
            <person name="Jones C.D."/>
            <person name="Price D.K."/>
            <person name="Whiteman N."/>
            <person name="Kopp A."/>
            <person name="Matute D.R."/>
            <person name="Petrov D.A."/>
        </authorList>
    </citation>
    <scope>NUCLEOTIDE SEQUENCE [LARGE SCALE GENOMIC DNA]</scope>
</reference>
<dbReference type="Pfam" id="PF17921">
    <property type="entry name" value="Integrase_H2C2"/>
    <property type="match status" value="1"/>
</dbReference>
<dbReference type="Proteomes" id="UP001652680">
    <property type="component" value="Unassembled WGS sequence"/>
</dbReference>
<feature type="domain" description="Integrase catalytic" evidence="3">
    <location>
        <begin position="1429"/>
        <end position="1621"/>
    </location>
</feature>
<dbReference type="InterPro" id="IPR040676">
    <property type="entry name" value="DUF5641"/>
</dbReference>
<sequence>MEQQTLKRLTQARGRLKATVTRLVNYIENPPPQSTYSGVDAMLARLNQAFRSLEEITDEMHVYDNVEGFEDPTEDFQAYEEKYLRALTLFASLKSDLQPSAIPQADHNMAILLQQQSEFLQRLSENGASTLATPPPAAVCLTENPLPKIHIKPFGGDYKEWPAFKDIYESTVHNKTHLGKIQKFHYLKSFIVGEAANLLSHMSITESAYDSAWERLNDRYDRPRHIVNSLLDTFMALAAAPNGEVSNLRKLTDGANEIIRGLDAVGETSRDCWVIHLVLAKIDPDSRRKWIEDTRGSATPTVADLFRFLDDRCEDFELSQATSAIKLDPGSHTDKPAKAKRALIAVNRGNCGKCGSADHQLYRCSQFQNLNTEHRRSFVKGKSLCFNCLRPGHRSSQCQSKHSCKHCNGRHHSLVHPENMDSMTVAPADTAQASPQTSGCSSTLVAQKQNSSSLTQSPGLKRSTLPTALVYVQNSKGTYTICRVLLDSGSELSYVSERCVNALGLARSPSRILVSGISSVKAETTRGLATLHIKSMVSLQTIVVAAHVLGKITSSLQRDDIDEKALRIYDGLQLADTSFNTSSSVDILLGNEQIWSVLSGDKKYDTAGNIIAISSIFGWIITSVAMPHPSTANTLMTTVDINASLQRFWEIEDNTEHTQRDPSHEKVEQHFLTTHSRDPDGKYIVELPFKHECQEFGDSLQGAVSRFYAVERRLQRDLELRKQYSKFMNEYLSLGHMRKLAPEECNTSAKTFYMPHHPVLGKKLRVVFDGSFEDVNGHALNDALHIGPSIQRNLFHVCLRFRMHKFVFSADIVKMFRQIWVAPQHRNFQRIVWREAPKDPLQHFQLCTVTYGTSCAPFLAVRVLEQLARDHHDEFPTASKIVLEDFYVDDVLTGAETEDELLSCRDELIQLMSKAKLELGKWVSNSSVISHTRQDELQITSAVKVLGMLWNPQDDVLSYKASLSTEPDATKRQVLSDVSRIFDPLGILAPVVVQFKILFQELWLLDLDWDSKLPPKLAEWWQTCRDDINYITNLRIPRYVHNESEKIELHGFSDASIKAYSAVVYSRVSNADGTCLVSLMAAKTRVAPLKQQSLPRLELCGALLLTRLLRAVKEGLHHKDIVVHAWCDSTIVLSWLSHTPSKLKTFIANRTSEILDVIPRSAWHHVGSKDNPADCASRGMLAANLMSYELWWNGPHWLHLNDLLASKLRSGNNPTIILDTPIMDGLKSSSLSSRVEPEPEASPIECLSFRVSSWTKLIRCTAYVLRFMHRRMKKRIPSNLTLTFEEISEARIYCLRHAQGSFSSDLHLLQRGKAVANSSTLRTLSPMVCKDGLLRVGGRLSNSLLPEEVKHPIILPKHHRISLLILEHEHRIHLHPGVTALFVIVRQQYWIVGARNMIRKLTHACLKCFRQRHKTTDQYMADLPAVRVRQAYPFENTGCDYAGPLLLKVHKGRNPRKEKGYICLFVCLVTSAIHLELATDLSTETFLAALRRFISRRGKCTHIFSDNGRNFVGAKKVLDEMYKLILSQQHNTQVTQALASEGIKWSFIPPHAPHWGGKWESAVRSVKLHLRRVIGNSILTFEQMHTLLAQIESVVNSRPLFATSDIEVSYLSPAHLLIGRPYTSVPEGDLGHIAVNRLDYWQNVQAMLQGFWKRWHQEYLTTLQQRPKWNTERKNIATGDMAIIKDSNTPPAAWTLARIIEVYPGKDGLVRAVKLRTSSGELVRPISKIAILPNSET</sequence>
<feature type="domain" description="CCHC-type" evidence="2">
    <location>
        <begin position="385"/>
        <end position="400"/>
    </location>
</feature>
<dbReference type="Pfam" id="PF18701">
    <property type="entry name" value="DUF5641"/>
    <property type="match status" value="1"/>
</dbReference>
<dbReference type="InterPro" id="IPR036397">
    <property type="entry name" value="RNaseH_sf"/>
</dbReference>
<dbReference type="InterPro" id="IPR043128">
    <property type="entry name" value="Rev_trsase/Diguanyl_cyclase"/>
</dbReference>
<evidence type="ECO:0000259" key="2">
    <source>
        <dbReference type="PROSITE" id="PS50158"/>
    </source>
</evidence>
<dbReference type="PROSITE" id="PS50994">
    <property type="entry name" value="INTEGRASE"/>
    <property type="match status" value="1"/>
</dbReference>